<name>A0A413SIH2_9FIRM</name>
<evidence type="ECO:0000313" key="9">
    <source>
        <dbReference type="EMBL" id="RHA67277.1"/>
    </source>
</evidence>
<dbReference type="CDD" id="cd02570">
    <property type="entry name" value="PseudoU_synth_EcTruA"/>
    <property type="match status" value="1"/>
</dbReference>
<comment type="function">
    <text evidence="4">Formation of pseudouridine at positions 38, 39 and 40 in the anticodon stem and loop of transfer RNAs.</text>
</comment>
<dbReference type="HAMAP" id="MF_00171">
    <property type="entry name" value="TruA"/>
    <property type="match status" value="1"/>
</dbReference>
<evidence type="ECO:0000256" key="4">
    <source>
        <dbReference type="HAMAP-Rule" id="MF_00171"/>
    </source>
</evidence>
<dbReference type="SUPFAM" id="SSF55120">
    <property type="entry name" value="Pseudouridine synthase"/>
    <property type="match status" value="1"/>
</dbReference>
<organism evidence="9 12">
    <name type="scientific">Dorea formicigenerans</name>
    <dbReference type="NCBI Taxonomy" id="39486"/>
    <lineage>
        <taxon>Bacteria</taxon>
        <taxon>Bacillati</taxon>
        <taxon>Bacillota</taxon>
        <taxon>Clostridia</taxon>
        <taxon>Lachnospirales</taxon>
        <taxon>Lachnospiraceae</taxon>
        <taxon>Dorea</taxon>
    </lineage>
</organism>
<proteinExistence type="inferred from homology"/>
<evidence type="ECO:0000256" key="7">
    <source>
        <dbReference type="RuleBase" id="RU003792"/>
    </source>
</evidence>
<feature type="domain" description="Pseudouridine synthase I TruA alpha/beta" evidence="8">
    <location>
        <begin position="7"/>
        <end position="104"/>
    </location>
</feature>
<evidence type="ECO:0000256" key="6">
    <source>
        <dbReference type="PIRSR" id="PIRSR001430-2"/>
    </source>
</evidence>
<dbReference type="GO" id="GO:0003723">
    <property type="term" value="F:RNA binding"/>
    <property type="evidence" value="ECO:0007669"/>
    <property type="project" value="InterPro"/>
</dbReference>
<dbReference type="InterPro" id="IPR020097">
    <property type="entry name" value="PsdUridine_synth_TruA_a/b_dom"/>
</dbReference>
<comment type="subunit">
    <text evidence="4">Homodimer.</text>
</comment>
<dbReference type="InterPro" id="IPR020095">
    <property type="entry name" value="PsdUridine_synth_TruA_C"/>
</dbReference>
<dbReference type="PANTHER" id="PTHR11142:SF0">
    <property type="entry name" value="TRNA PSEUDOURIDINE SYNTHASE-LIKE 1"/>
    <property type="match status" value="1"/>
</dbReference>
<dbReference type="EMBL" id="QSFS01000015">
    <property type="protein sequence ID" value="RHA67277.1"/>
    <property type="molecule type" value="Genomic_DNA"/>
</dbReference>
<protein>
    <recommendedName>
        <fullName evidence="4">tRNA pseudouridine synthase A</fullName>
        <ecNumber evidence="4">5.4.99.12</ecNumber>
    </recommendedName>
    <alternativeName>
        <fullName evidence="4">tRNA pseudouridine(38-40) synthase</fullName>
    </alternativeName>
    <alternativeName>
        <fullName evidence="4">tRNA pseudouridylate synthase I</fullName>
    </alternativeName>
    <alternativeName>
        <fullName evidence="4">tRNA-uridine isomerase I</fullName>
    </alternativeName>
</protein>
<evidence type="ECO:0000259" key="8">
    <source>
        <dbReference type="Pfam" id="PF01416"/>
    </source>
</evidence>
<evidence type="ECO:0000256" key="2">
    <source>
        <dbReference type="ARBA" id="ARBA00022694"/>
    </source>
</evidence>
<evidence type="ECO:0000256" key="3">
    <source>
        <dbReference type="ARBA" id="ARBA00023235"/>
    </source>
</evidence>
<dbReference type="RefSeq" id="WP_118359619.1">
    <property type="nucleotide sequence ID" value="NZ_QSFS01000015.1"/>
</dbReference>
<dbReference type="FunFam" id="3.30.70.580:FF:000001">
    <property type="entry name" value="tRNA pseudouridine synthase A"/>
    <property type="match status" value="1"/>
</dbReference>
<sequence>MRRIRIVVAYDGTNYCGWQIQPNGITIEEILNRQISKLTGEDIRIIGASRTDSGVHALGNVAVFDTESRIPGDRFAYALNQKMPEDIVIVRSDEVQIDWHPRYQNKISKTYEYHIYNAKVRNPLKNRYSTFVSFDLDVEKMRQGAKYILGEHDFASFCNVRTNAKDTVRTVHEITITEIPMDKFQASNWGQENSNLENEKEIVIRVTGNGFLYNMVRIIAGTLIRVGRGFYEPEKIRDILEAKEHTSEGITAPPNGLVLVSIDYPM</sequence>
<evidence type="ECO:0000313" key="12">
    <source>
        <dbReference type="Proteomes" id="UP000285642"/>
    </source>
</evidence>
<evidence type="ECO:0000256" key="5">
    <source>
        <dbReference type="PIRSR" id="PIRSR001430-1"/>
    </source>
</evidence>
<dbReference type="Gene3D" id="3.30.70.580">
    <property type="entry name" value="Pseudouridine synthase I, catalytic domain, N-terminal subdomain"/>
    <property type="match status" value="1"/>
</dbReference>
<comment type="caution">
    <text evidence="4">Lacks conserved residue(s) required for the propagation of feature annotation.</text>
</comment>
<comment type="catalytic activity">
    <reaction evidence="4 7">
        <text>uridine(38/39/40) in tRNA = pseudouridine(38/39/40) in tRNA</text>
        <dbReference type="Rhea" id="RHEA:22376"/>
        <dbReference type="Rhea" id="RHEA-COMP:10085"/>
        <dbReference type="Rhea" id="RHEA-COMP:10087"/>
        <dbReference type="ChEBI" id="CHEBI:65314"/>
        <dbReference type="ChEBI" id="CHEBI:65315"/>
        <dbReference type="EC" id="5.4.99.12"/>
    </reaction>
</comment>
<dbReference type="Gene3D" id="3.30.70.660">
    <property type="entry name" value="Pseudouridine synthase I, catalytic domain, C-terminal subdomain"/>
    <property type="match status" value="1"/>
</dbReference>
<feature type="binding site" evidence="4 6">
    <location>
        <position position="111"/>
    </location>
    <ligand>
        <name>substrate</name>
    </ligand>
</feature>
<evidence type="ECO:0000313" key="11">
    <source>
        <dbReference type="Proteomes" id="UP000284742"/>
    </source>
</evidence>
<evidence type="ECO:0000313" key="10">
    <source>
        <dbReference type="EMBL" id="RHC03561.1"/>
    </source>
</evidence>
<comment type="similarity">
    <text evidence="1 4 7">Belongs to the tRNA pseudouridine synthase TruA family.</text>
</comment>
<dbReference type="GO" id="GO:0160147">
    <property type="term" value="F:tRNA pseudouridine(38-40) synthase activity"/>
    <property type="evidence" value="ECO:0007669"/>
    <property type="project" value="UniProtKB-EC"/>
</dbReference>
<comment type="caution">
    <text evidence="9">The sequence shown here is derived from an EMBL/GenBank/DDBJ whole genome shotgun (WGS) entry which is preliminary data.</text>
</comment>
<keyword evidence="2 4" id="KW-0819">tRNA processing</keyword>
<evidence type="ECO:0000256" key="1">
    <source>
        <dbReference type="ARBA" id="ARBA00009375"/>
    </source>
</evidence>
<accession>A0A413SIH2</accession>
<dbReference type="GO" id="GO:0031119">
    <property type="term" value="P:tRNA pseudouridine synthesis"/>
    <property type="evidence" value="ECO:0007669"/>
    <property type="project" value="UniProtKB-UniRule"/>
</dbReference>
<dbReference type="NCBIfam" id="TIGR00071">
    <property type="entry name" value="hisT_truA"/>
    <property type="match status" value="1"/>
</dbReference>
<dbReference type="PIRSF" id="PIRSF001430">
    <property type="entry name" value="tRNA_psdUrid_synth"/>
    <property type="match status" value="1"/>
</dbReference>
<dbReference type="PANTHER" id="PTHR11142">
    <property type="entry name" value="PSEUDOURIDYLATE SYNTHASE"/>
    <property type="match status" value="1"/>
</dbReference>
<feature type="domain" description="Pseudouridine synthase I TruA alpha/beta" evidence="8">
    <location>
        <begin position="145"/>
        <end position="265"/>
    </location>
</feature>
<reference evidence="11 12" key="1">
    <citation type="submission" date="2018-08" db="EMBL/GenBank/DDBJ databases">
        <title>A genome reference for cultivated species of the human gut microbiota.</title>
        <authorList>
            <person name="Zou Y."/>
            <person name="Xue W."/>
            <person name="Luo G."/>
        </authorList>
    </citation>
    <scope>NUCLEOTIDE SEQUENCE [LARGE SCALE GENOMIC DNA]</scope>
    <source>
        <strain evidence="10 11">AM37-5</strain>
        <strain evidence="9 12">AM42-8</strain>
    </source>
</reference>
<feature type="active site" description="Nucleophile" evidence="4 5">
    <location>
        <position position="52"/>
    </location>
</feature>
<dbReference type="InterPro" id="IPR020103">
    <property type="entry name" value="PsdUridine_synth_cat_dom_sf"/>
</dbReference>
<dbReference type="InterPro" id="IPR020094">
    <property type="entry name" value="TruA/RsuA/RluB/E/F_N"/>
</dbReference>
<dbReference type="EC" id="5.4.99.12" evidence="4"/>
<keyword evidence="3 4" id="KW-0413">Isomerase</keyword>
<dbReference type="InterPro" id="IPR001406">
    <property type="entry name" value="PsdUridine_synth_TruA"/>
</dbReference>
<dbReference type="Proteomes" id="UP000284742">
    <property type="component" value="Unassembled WGS sequence"/>
</dbReference>
<dbReference type="Pfam" id="PF01416">
    <property type="entry name" value="PseudoU_synth_1"/>
    <property type="match status" value="2"/>
</dbReference>
<dbReference type="Proteomes" id="UP000285642">
    <property type="component" value="Unassembled WGS sequence"/>
</dbReference>
<dbReference type="AlphaFoldDB" id="A0A413SIH2"/>
<dbReference type="EMBL" id="QSHK01000014">
    <property type="protein sequence ID" value="RHC03561.1"/>
    <property type="molecule type" value="Genomic_DNA"/>
</dbReference>
<gene>
    <name evidence="4" type="primary">truA</name>
    <name evidence="10" type="ORF">DW860_14430</name>
    <name evidence="9" type="ORF">DW924_12670</name>
</gene>